<keyword evidence="2" id="KW-1185">Reference proteome</keyword>
<proteinExistence type="predicted"/>
<dbReference type="KEGG" id="uru:DSM104443_04063"/>
<dbReference type="EMBL" id="CP053069">
    <property type="protein sequence ID" value="QJR12969.1"/>
    <property type="molecule type" value="Genomic_DNA"/>
</dbReference>
<organism evidence="1 2">
    <name type="scientific">Usitatibacter rugosus</name>
    <dbReference type="NCBI Taxonomy" id="2732067"/>
    <lineage>
        <taxon>Bacteria</taxon>
        <taxon>Pseudomonadati</taxon>
        <taxon>Pseudomonadota</taxon>
        <taxon>Betaproteobacteria</taxon>
        <taxon>Nitrosomonadales</taxon>
        <taxon>Usitatibacteraceae</taxon>
        <taxon>Usitatibacter</taxon>
    </lineage>
</organism>
<reference evidence="1 2" key="1">
    <citation type="submission" date="2020-04" db="EMBL/GenBank/DDBJ databases">
        <title>Usitatibacter rugosus gen. nov., sp. nov. and Usitatibacter palustris sp. nov., novel members of Usitatibacteraceae fam. nov. within the order Nitrosomonadales isolated from soil.</title>
        <authorList>
            <person name="Huber K.J."/>
            <person name="Neumann-Schaal M."/>
            <person name="Geppert A."/>
            <person name="Luckner M."/>
            <person name="Wanner G."/>
            <person name="Overmann J."/>
        </authorList>
    </citation>
    <scope>NUCLEOTIDE SEQUENCE [LARGE SCALE GENOMIC DNA]</scope>
    <source>
        <strain evidence="1 2">0125_3</strain>
    </source>
</reference>
<evidence type="ECO:0008006" key="3">
    <source>
        <dbReference type="Google" id="ProtNLM"/>
    </source>
</evidence>
<accession>A0A6M4H0E6</accession>
<sequence length="210" mass="23662">MHLLDCIETQLVCNRLPLVGVTVAAVPYANTPFVLTLHWHGFVETRLADVTDANVVAYQPVPSSALQVNERWDHFEELDHEVLNTAWELGAWRLERTEALPFVRPGATEQESMRCLGAFGTPPVLIEGQPPIVAECPDSEDLIEAASRSGYYEWIFHPVRGGLWTERNEDSTLQEGGYRNPPCPYLSAPIRPGRNRRVVYQLGKSERIAR</sequence>
<evidence type="ECO:0000313" key="1">
    <source>
        <dbReference type="EMBL" id="QJR12969.1"/>
    </source>
</evidence>
<evidence type="ECO:0000313" key="2">
    <source>
        <dbReference type="Proteomes" id="UP000501534"/>
    </source>
</evidence>
<gene>
    <name evidence="1" type="ORF">DSM104443_04063</name>
</gene>
<name>A0A6M4H0E6_9PROT</name>
<protein>
    <recommendedName>
        <fullName evidence="3">Diguanylate cyclase</fullName>
    </recommendedName>
</protein>
<dbReference type="AlphaFoldDB" id="A0A6M4H0E6"/>
<dbReference type="Proteomes" id="UP000501534">
    <property type="component" value="Chromosome"/>
</dbReference>